<dbReference type="InterPro" id="IPR015168">
    <property type="entry name" value="SsuA/THI5"/>
</dbReference>
<dbReference type="InterPro" id="IPR027939">
    <property type="entry name" value="NMT1/THI5"/>
</dbReference>
<evidence type="ECO:0000313" key="2">
    <source>
        <dbReference type="EMBL" id="SFF10497.1"/>
    </source>
</evidence>
<dbReference type="STRING" id="54.SAMN02745121_06941"/>
<dbReference type="Proteomes" id="UP000199400">
    <property type="component" value="Unassembled WGS sequence"/>
</dbReference>
<dbReference type="AlphaFoldDB" id="A0A1I2G0A4"/>
<feature type="domain" description="SsuA/THI5-like" evidence="1">
    <location>
        <begin position="52"/>
        <end position="257"/>
    </location>
</feature>
<dbReference type="SUPFAM" id="SSF53850">
    <property type="entry name" value="Periplasmic binding protein-like II"/>
    <property type="match status" value="1"/>
</dbReference>
<evidence type="ECO:0000259" key="1">
    <source>
        <dbReference type="Pfam" id="PF09084"/>
    </source>
</evidence>
<dbReference type="GO" id="GO:0009228">
    <property type="term" value="P:thiamine biosynthetic process"/>
    <property type="evidence" value="ECO:0007669"/>
    <property type="project" value="InterPro"/>
</dbReference>
<evidence type="ECO:0000313" key="3">
    <source>
        <dbReference type="Proteomes" id="UP000199400"/>
    </source>
</evidence>
<dbReference type="PANTHER" id="PTHR31528:SF3">
    <property type="entry name" value="THIAMINE BIOSYNTHESIS PROTEIN HI_0357-RELATED"/>
    <property type="match status" value="1"/>
</dbReference>
<dbReference type="Gene3D" id="3.40.190.10">
    <property type="entry name" value="Periplasmic binding protein-like II"/>
    <property type="match status" value="2"/>
</dbReference>
<dbReference type="PANTHER" id="PTHR31528">
    <property type="entry name" value="4-AMINO-5-HYDROXYMETHYL-2-METHYLPYRIMIDINE PHOSPHATE SYNTHASE THI11-RELATED"/>
    <property type="match status" value="1"/>
</dbReference>
<dbReference type="RefSeq" id="WP_170136338.1">
    <property type="nucleotide sequence ID" value="NZ_FOMX01000029.1"/>
</dbReference>
<dbReference type="EMBL" id="FOMX01000029">
    <property type="protein sequence ID" value="SFF10497.1"/>
    <property type="molecule type" value="Genomic_DNA"/>
</dbReference>
<gene>
    <name evidence="2" type="ORF">SAMN02745121_06941</name>
</gene>
<accession>A0A1I2G0A4</accession>
<keyword evidence="3" id="KW-1185">Reference proteome</keyword>
<organism evidence="2 3">
    <name type="scientific">Nannocystis exedens</name>
    <dbReference type="NCBI Taxonomy" id="54"/>
    <lineage>
        <taxon>Bacteria</taxon>
        <taxon>Pseudomonadati</taxon>
        <taxon>Myxococcota</taxon>
        <taxon>Polyangia</taxon>
        <taxon>Nannocystales</taxon>
        <taxon>Nannocystaceae</taxon>
        <taxon>Nannocystis</taxon>
    </lineage>
</organism>
<proteinExistence type="predicted"/>
<protein>
    <submittedName>
        <fullName evidence="2">NitT/TauT family transport system substrate-binding protein</fullName>
    </submittedName>
</protein>
<reference evidence="3" key="1">
    <citation type="submission" date="2016-10" db="EMBL/GenBank/DDBJ databases">
        <authorList>
            <person name="Varghese N."/>
            <person name="Submissions S."/>
        </authorList>
    </citation>
    <scope>NUCLEOTIDE SEQUENCE [LARGE SCALE GENOMIC DNA]</scope>
    <source>
        <strain evidence="3">ATCC 25963</strain>
    </source>
</reference>
<name>A0A1I2G0A4_9BACT</name>
<dbReference type="Pfam" id="PF09084">
    <property type="entry name" value="NMT1"/>
    <property type="match status" value="1"/>
</dbReference>
<sequence length="333" mass="35725">MRAPLRPVPPRPRFGALVRLFVACLGLLLVTCAREQDAQRVRIALNWFPEVEHGGYFAALVHGYYKEEGLDVELVPGRPEAPVLPQVAAGRVEFGVADASEILLARAQGAPVVALVAGLQKSPRCMMVHEASGITDLADLRSGSVQMSVREPFASFLRAEYRWPEAVQIVPYSGSVAPFLLDPKSVQQAYVFSEPIIAESQGAKVRCILVADLGFNPYASVLVSSESLLASRPELAARIVAATLRGWEQYLRDPSAANAEIRARNTELSPEILAKGAAALKPLAAPEGGTIGGMDPARWKTLADQLVTLGLLTPGAVDPTTAYNLEVGRKPSK</sequence>